<evidence type="ECO:0000256" key="2">
    <source>
        <dbReference type="PIRSR" id="PIRSR617939-1"/>
    </source>
</evidence>
<dbReference type="AlphaFoldDB" id="A0A1E3AQR0"/>
<accession>A0A1E3AQR0</accession>
<comment type="caution">
    <text evidence="5">The sequence shown here is derived from an EMBL/GenBank/DDBJ whole genome shotgun (WGS) entry which is preliminary data.</text>
</comment>
<dbReference type="Proteomes" id="UP000095003">
    <property type="component" value="Unassembled WGS sequence"/>
</dbReference>
<evidence type="ECO:0000256" key="3">
    <source>
        <dbReference type="PIRSR" id="PIRSR617939-2"/>
    </source>
</evidence>
<dbReference type="Gene3D" id="3.10.490.10">
    <property type="entry name" value="Gamma-glutamyl cyclotransferase-like"/>
    <property type="match status" value="1"/>
</dbReference>
<reference evidence="5 6" key="1">
    <citation type="submission" date="2016-07" db="EMBL/GenBank/DDBJ databases">
        <title>Characterization of isolates of Eisenbergiella tayi derived from blood cultures, using whole genome sequencing.</title>
        <authorList>
            <person name="Burdz T."/>
            <person name="Wiebe D."/>
            <person name="Huynh C."/>
            <person name="Bernard K."/>
        </authorList>
    </citation>
    <scope>NUCLEOTIDE SEQUENCE [LARGE SCALE GENOMIC DNA]</scope>
    <source>
        <strain evidence="5 6">NML 120489</strain>
    </source>
</reference>
<dbReference type="PATRIC" id="fig|1432052.3.peg.3859"/>
<dbReference type="RefSeq" id="WP_081330037.1">
    <property type="nucleotide sequence ID" value="NZ_DBFYTC010000047.1"/>
</dbReference>
<dbReference type="CDD" id="cd06661">
    <property type="entry name" value="GGCT_like"/>
    <property type="match status" value="1"/>
</dbReference>
<dbReference type="PANTHER" id="PTHR12935:SF0">
    <property type="entry name" value="GAMMA-GLUTAMYLCYCLOTRANSFERASE"/>
    <property type="match status" value="1"/>
</dbReference>
<dbReference type="SUPFAM" id="SSF110857">
    <property type="entry name" value="Gamma-glutamyl cyclotransferase-like"/>
    <property type="match status" value="1"/>
</dbReference>
<dbReference type="GO" id="GO:0003839">
    <property type="term" value="F:gamma-glutamylcyclotransferase activity"/>
    <property type="evidence" value="ECO:0007669"/>
    <property type="project" value="InterPro"/>
</dbReference>
<feature type="binding site" evidence="3">
    <location>
        <position position="119"/>
    </location>
    <ligand>
        <name>substrate</name>
    </ligand>
</feature>
<feature type="binding site" evidence="3">
    <location>
        <begin position="7"/>
        <end position="12"/>
    </location>
    <ligand>
        <name>substrate</name>
    </ligand>
</feature>
<dbReference type="PANTHER" id="PTHR12935">
    <property type="entry name" value="GAMMA-GLUTAMYLCYCLOTRANSFERASE"/>
    <property type="match status" value="1"/>
</dbReference>
<feature type="active site" description="Proton acceptor" evidence="2">
    <location>
        <position position="79"/>
    </location>
</feature>
<protein>
    <recommendedName>
        <fullName evidence="4">Gamma-glutamylcyclotransferase AIG2-like domain-containing protein</fullName>
    </recommendedName>
</protein>
<proteinExistence type="predicted"/>
<keyword evidence="1" id="KW-0456">Lyase</keyword>
<dbReference type="EMBL" id="MCGI01000003">
    <property type="protein sequence ID" value="ODM11052.1"/>
    <property type="molecule type" value="Genomic_DNA"/>
</dbReference>
<evidence type="ECO:0000256" key="1">
    <source>
        <dbReference type="ARBA" id="ARBA00023239"/>
    </source>
</evidence>
<dbReference type="Pfam" id="PF06094">
    <property type="entry name" value="GGACT"/>
    <property type="match status" value="1"/>
</dbReference>
<evidence type="ECO:0000313" key="5">
    <source>
        <dbReference type="EMBL" id="ODM11052.1"/>
    </source>
</evidence>
<dbReference type="InterPro" id="IPR036568">
    <property type="entry name" value="GGCT-like_sf"/>
</dbReference>
<dbReference type="InterPro" id="IPR013024">
    <property type="entry name" value="GGCT-like"/>
</dbReference>
<dbReference type="InterPro" id="IPR017939">
    <property type="entry name" value="G-Glutamylcylcotransferase"/>
</dbReference>
<feature type="domain" description="Gamma-glutamylcyclotransferase AIG2-like" evidence="4">
    <location>
        <begin position="8"/>
        <end position="109"/>
    </location>
</feature>
<gene>
    <name evidence="5" type="ORF">BEH84_03481</name>
</gene>
<name>A0A1E3AQR0_9FIRM</name>
<evidence type="ECO:0000313" key="6">
    <source>
        <dbReference type="Proteomes" id="UP000095003"/>
    </source>
</evidence>
<dbReference type="InterPro" id="IPR009288">
    <property type="entry name" value="AIG2-like_dom"/>
</dbReference>
<organism evidence="5 6">
    <name type="scientific">Eisenbergiella tayi</name>
    <dbReference type="NCBI Taxonomy" id="1432052"/>
    <lineage>
        <taxon>Bacteria</taxon>
        <taxon>Bacillati</taxon>
        <taxon>Bacillota</taxon>
        <taxon>Clostridia</taxon>
        <taxon>Lachnospirales</taxon>
        <taxon>Lachnospiraceae</taxon>
        <taxon>Eisenbergiella</taxon>
    </lineage>
</organism>
<evidence type="ECO:0000259" key="4">
    <source>
        <dbReference type="Pfam" id="PF06094"/>
    </source>
</evidence>
<sequence>MERRKKYITYGSNLNLGQMARRCPTAKVIGKGEIKDHELLFRGHSMSAVATVEPKAGSSVPVLIWEIGPEDERNLDMYEGYPRLYGKVDLEVQTEEGCETIMAYTMNEGHEIGKPSSYYLDTITAGYLDAGFDVNRLLESVTHCKEVMEKRLENERMEEPIWNQQLLQ</sequence>